<sequence>MNGISTSLLAGTSEPCVHLFMDASDSVLAVLYPAIREYIRVRFDSAETQALRATTEFSINTRELLSAVLAVLVWGPMWKRVPADIKRPIHVRCWIDNLSATAWIARHRACHPAGQELLRVLSCAEVEFGLHVSAAHIPGARNTLADMGSRAWSSTGLRDWSNKMSSWCEQVVPPRFRKIYNGTWSSYNGGHSPTHHDDTWRRWIAFCARARLPRWLSPDDLNGQSLQLVVFAISCWNKRNAAAPLRFGTIRALISHIQWCHQLAVGFRPRLQRQHELVLQGMRRLSPPRNHHGAVSVDMLRTIASSANMPRFAHAALLLLRNAATLNLPKDAPLCSTSRSKTLSAETMTVVLRRAATRCHVDPQHISAHSLRAGGATALHGAGVDTGTIRMHGRWASDAYRAYIHEAPADQLQLSRHMGSQRHS</sequence>
<dbReference type="GO" id="GO:0003677">
    <property type="term" value="F:DNA binding"/>
    <property type="evidence" value="ECO:0007669"/>
    <property type="project" value="InterPro"/>
</dbReference>
<dbReference type="GO" id="GO:0006310">
    <property type="term" value="P:DNA recombination"/>
    <property type="evidence" value="ECO:0007669"/>
    <property type="project" value="UniProtKB-KW"/>
</dbReference>
<dbReference type="PANTHER" id="PTHR34605:SF4">
    <property type="entry name" value="DNA ADENINE METHYLTRANSFERASE"/>
    <property type="match status" value="1"/>
</dbReference>
<organism evidence="2 3">
    <name type="scientific">Phytophthora sojae (strain P6497)</name>
    <name type="common">Soybean stem and root rot agent</name>
    <name type="synonym">Phytophthora megasperma f. sp. glycines</name>
    <dbReference type="NCBI Taxonomy" id="1094619"/>
    <lineage>
        <taxon>Eukaryota</taxon>
        <taxon>Sar</taxon>
        <taxon>Stramenopiles</taxon>
        <taxon>Oomycota</taxon>
        <taxon>Peronosporomycetes</taxon>
        <taxon>Peronosporales</taxon>
        <taxon>Peronosporaceae</taxon>
        <taxon>Phytophthora</taxon>
    </lineage>
</organism>
<evidence type="ECO:0000313" key="3">
    <source>
        <dbReference type="Proteomes" id="UP000002640"/>
    </source>
</evidence>
<dbReference type="SUPFAM" id="SSF56349">
    <property type="entry name" value="DNA breaking-rejoining enzymes"/>
    <property type="match status" value="1"/>
</dbReference>
<evidence type="ECO:0000313" key="2">
    <source>
        <dbReference type="EMBL" id="EGZ29063.1"/>
    </source>
</evidence>
<dbReference type="InterPro" id="IPR052925">
    <property type="entry name" value="Phage_Integrase-like_Recomb"/>
</dbReference>
<dbReference type="GO" id="GO:0015074">
    <property type="term" value="P:DNA integration"/>
    <property type="evidence" value="ECO:0007669"/>
    <property type="project" value="InterPro"/>
</dbReference>
<proteinExistence type="predicted"/>
<dbReference type="KEGG" id="psoj:PHYSODRAFT_294381"/>
<evidence type="ECO:0008006" key="4">
    <source>
        <dbReference type="Google" id="ProtNLM"/>
    </source>
</evidence>
<dbReference type="GeneID" id="20641088"/>
<dbReference type="InterPro" id="IPR013762">
    <property type="entry name" value="Integrase-like_cat_sf"/>
</dbReference>
<evidence type="ECO:0000256" key="1">
    <source>
        <dbReference type="ARBA" id="ARBA00023172"/>
    </source>
</evidence>
<dbReference type="AlphaFoldDB" id="G4YGF0"/>
<dbReference type="Proteomes" id="UP000002640">
    <property type="component" value="Unassembled WGS sequence"/>
</dbReference>
<dbReference type="RefSeq" id="XP_009516338.1">
    <property type="nucleotide sequence ID" value="XM_009518043.1"/>
</dbReference>
<dbReference type="OMA" id="HIRCWID"/>
<dbReference type="Gene3D" id="1.10.443.10">
    <property type="entry name" value="Intergrase catalytic core"/>
    <property type="match status" value="1"/>
</dbReference>
<dbReference type="STRING" id="1094619.G4YGF0"/>
<keyword evidence="3" id="KW-1185">Reference proteome</keyword>
<accession>G4YGF0</accession>
<name>G4YGF0_PHYSP</name>
<dbReference type="EMBL" id="JH159151">
    <property type="protein sequence ID" value="EGZ29063.1"/>
    <property type="molecule type" value="Genomic_DNA"/>
</dbReference>
<protein>
    <recommendedName>
        <fullName evidence="4">Tyr recombinase domain-containing protein</fullName>
    </recommendedName>
</protein>
<dbReference type="InParanoid" id="G4YGF0"/>
<dbReference type="PANTHER" id="PTHR34605">
    <property type="entry name" value="PHAGE_INTEGRASE DOMAIN-CONTAINING PROTEIN"/>
    <property type="match status" value="1"/>
</dbReference>
<dbReference type="InterPro" id="IPR011010">
    <property type="entry name" value="DNA_brk_join_enz"/>
</dbReference>
<gene>
    <name evidence="2" type="ORF">PHYSODRAFT_294381</name>
</gene>
<keyword evidence="1" id="KW-0233">DNA recombination</keyword>
<reference evidence="2 3" key="1">
    <citation type="journal article" date="2006" name="Science">
        <title>Phytophthora genome sequences uncover evolutionary origins and mechanisms of pathogenesis.</title>
        <authorList>
            <person name="Tyler B.M."/>
            <person name="Tripathy S."/>
            <person name="Zhang X."/>
            <person name="Dehal P."/>
            <person name="Jiang R.H."/>
            <person name="Aerts A."/>
            <person name="Arredondo F.D."/>
            <person name="Baxter L."/>
            <person name="Bensasson D."/>
            <person name="Beynon J.L."/>
            <person name="Chapman J."/>
            <person name="Damasceno C.M."/>
            <person name="Dorrance A.E."/>
            <person name="Dou D."/>
            <person name="Dickerman A.W."/>
            <person name="Dubchak I.L."/>
            <person name="Garbelotto M."/>
            <person name="Gijzen M."/>
            <person name="Gordon S.G."/>
            <person name="Govers F."/>
            <person name="Grunwald N.J."/>
            <person name="Huang W."/>
            <person name="Ivors K.L."/>
            <person name="Jones R.W."/>
            <person name="Kamoun S."/>
            <person name="Krampis K."/>
            <person name="Lamour K.H."/>
            <person name="Lee M.K."/>
            <person name="McDonald W.H."/>
            <person name="Medina M."/>
            <person name="Meijer H.J."/>
            <person name="Nordberg E.K."/>
            <person name="Maclean D.J."/>
            <person name="Ospina-Giraldo M.D."/>
            <person name="Morris P.F."/>
            <person name="Phuntumart V."/>
            <person name="Putnam N.H."/>
            <person name="Rash S."/>
            <person name="Rose J.K."/>
            <person name="Sakihama Y."/>
            <person name="Salamov A.A."/>
            <person name="Savidor A."/>
            <person name="Scheuring C.F."/>
            <person name="Smith B.M."/>
            <person name="Sobral B.W."/>
            <person name="Terry A."/>
            <person name="Torto-Alalibo T.A."/>
            <person name="Win J."/>
            <person name="Xu Z."/>
            <person name="Zhang H."/>
            <person name="Grigoriev I.V."/>
            <person name="Rokhsar D.S."/>
            <person name="Boore J.L."/>
        </authorList>
    </citation>
    <scope>NUCLEOTIDE SEQUENCE [LARGE SCALE GENOMIC DNA]</scope>
    <source>
        <strain evidence="2 3">P6497</strain>
    </source>
</reference>